<keyword evidence="1" id="KW-0812">Transmembrane</keyword>
<accession>A0A7S7NXY5</accession>
<keyword evidence="1" id="KW-0472">Membrane</keyword>
<dbReference type="Proteomes" id="UP000593892">
    <property type="component" value="Chromosome"/>
</dbReference>
<name>A0A7S7NXY5_PALFE</name>
<keyword evidence="3" id="KW-1185">Reference proteome</keyword>
<evidence type="ECO:0000313" key="3">
    <source>
        <dbReference type="Proteomes" id="UP000593892"/>
    </source>
</evidence>
<proteinExistence type="predicted"/>
<feature type="transmembrane region" description="Helical" evidence="1">
    <location>
        <begin position="74"/>
        <end position="96"/>
    </location>
</feature>
<sequence>MSWLLTILVGLITAAACGAAACYLGTLCVEWYSISSFEGGSGYFVAFLTLFGIVIGLILGIVTSRVVAGGASPGFLRAQGISLGEVVSLFCVIALFCRLGGTVAPTIDGEQLDLEVELKCPRGVVPTERPDRNYSNCLLTPLGSGNKRLDSRGGEMLWKQASESGGQWTVPCRVSLFSDRSMRTVRMLMDTSTDIEFMLPMPAKPGKEYLEWSTWRSDRFLEEKDKPITGYSYRFRVRRASEIRREAEAAAQAEHEKKMQAFAALTPGSPLDEWVSFGVDDTVDKHRIAQVLVTRIAELPALFRSSDPEHLRGLTIVLSTVQTLPASATEPLRQTATVLTERLRAIPAPISDRDNTLLGQLRGVYWTWHQLAGNVQDHTMADFHGSMRALLAVAEARSGDSYEFDALADSLRNDLQQQHQ</sequence>
<protein>
    <submittedName>
        <fullName evidence="2">Uncharacterized protein</fullName>
    </submittedName>
</protein>
<keyword evidence="1" id="KW-1133">Transmembrane helix</keyword>
<organism evidence="2 3">
    <name type="scientific">Paludibaculum fermentans</name>
    <dbReference type="NCBI Taxonomy" id="1473598"/>
    <lineage>
        <taxon>Bacteria</taxon>
        <taxon>Pseudomonadati</taxon>
        <taxon>Acidobacteriota</taxon>
        <taxon>Terriglobia</taxon>
        <taxon>Bryobacterales</taxon>
        <taxon>Bryobacteraceae</taxon>
        <taxon>Paludibaculum</taxon>
    </lineage>
</organism>
<dbReference type="AlphaFoldDB" id="A0A7S7NXY5"/>
<evidence type="ECO:0000256" key="1">
    <source>
        <dbReference type="SAM" id="Phobius"/>
    </source>
</evidence>
<feature type="transmembrane region" description="Helical" evidence="1">
    <location>
        <begin position="43"/>
        <end position="62"/>
    </location>
</feature>
<dbReference type="KEGG" id="pfer:IRI77_18480"/>
<dbReference type="EMBL" id="CP063849">
    <property type="protein sequence ID" value="QOY91850.1"/>
    <property type="molecule type" value="Genomic_DNA"/>
</dbReference>
<reference evidence="2 3" key="1">
    <citation type="submission" date="2020-10" db="EMBL/GenBank/DDBJ databases">
        <title>Complete genome sequence of Paludibaculum fermentans P105T, a facultatively anaerobic acidobacterium capable of dissimilatory Fe(III) reduction.</title>
        <authorList>
            <person name="Dedysh S.N."/>
            <person name="Beletsky A.V."/>
            <person name="Kulichevskaya I.S."/>
            <person name="Mardanov A.V."/>
            <person name="Ravin N.V."/>
        </authorList>
    </citation>
    <scope>NUCLEOTIDE SEQUENCE [LARGE SCALE GENOMIC DNA]</scope>
    <source>
        <strain evidence="2 3">P105</strain>
    </source>
</reference>
<dbReference type="RefSeq" id="WP_194453504.1">
    <property type="nucleotide sequence ID" value="NZ_CP063849.1"/>
</dbReference>
<gene>
    <name evidence="2" type="ORF">IRI77_18480</name>
</gene>
<evidence type="ECO:0000313" key="2">
    <source>
        <dbReference type="EMBL" id="QOY91850.1"/>
    </source>
</evidence>